<feature type="region of interest" description="Disordered" evidence="1">
    <location>
        <begin position="1"/>
        <end position="29"/>
    </location>
</feature>
<evidence type="ECO:0000313" key="2">
    <source>
        <dbReference type="EMBL" id="CAB5381561.1"/>
    </source>
</evidence>
<dbReference type="VEuPathDB" id="FungiDB:RhiirFUN_008228"/>
<dbReference type="AlphaFoldDB" id="A0A916EEL2"/>
<comment type="caution">
    <text evidence="2">The sequence shown here is derived from an EMBL/GenBank/DDBJ whole genome shotgun (WGS) entry which is preliminary data.</text>
</comment>
<evidence type="ECO:0000256" key="1">
    <source>
        <dbReference type="SAM" id="MobiDB-lite"/>
    </source>
</evidence>
<dbReference type="EMBL" id="CAGKOT010000044">
    <property type="protein sequence ID" value="CAB5381561.1"/>
    <property type="molecule type" value="Genomic_DNA"/>
</dbReference>
<proteinExistence type="predicted"/>
<gene>
    <name evidence="2" type="ORF">CHRIB12_LOCUS17598</name>
</gene>
<protein>
    <submittedName>
        <fullName evidence="2">Uncharacterized protein</fullName>
    </submittedName>
</protein>
<name>A0A916EEL2_9GLOM</name>
<organism evidence="2 3">
    <name type="scientific">Rhizophagus irregularis</name>
    <dbReference type="NCBI Taxonomy" id="588596"/>
    <lineage>
        <taxon>Eukaryota</taxon>
        <taxon>Fungi</taxon>
        <taxon>Fungi incertae sedis</taxon>
        <taxon>Mucoromycota</taxon>
        <taxon>Glomeromycotina</taxon>
        <taxon>Glomeromycetes</taxon>
        <taxon>Glomerales</taxon>
        <taxon>Glomeraceae</taxon>
        <taxon>Rhizophagus</taxon>
    </lineage>
</organism>
<dbReference type="OrthoDB" id="2421414at2759"/>
<feature type="compositionally biased region" description="Polar residues" evidence="1">
    <location>
        <begin position="1"/>
        <end position="10"/>
    </location>
</feature>
<evidence type="ECO:0000313" key="3">
    <source>
        <dbReference type="Proteomes" id="UP000684084"/>
    </source>
</evidence>
<accession>A0A916EEL2</accession>
<dbReference type="Proteomes" id="UP000684084">
    <property type="component" value="Unassembled WGS sequence"/>
</dbReference>
<sequence length="564" mass="64939">MASSQTSSKQKGPKQDRESAKNPSKNSKNEPLYSINKINALDWQLLMWFASLETIENYIYLFIVIWDGMPVRDRPQFSRELREETDNLIQIIKELNISKKNDKNYPKMLNDYKDYRFLSNQVPRQNLVHGVWVELENNGLKNNSYAVLNQLERCSFFQKKELRAMVLSRIKSFQSFSRKTKEVKKLQQAPFNNKVKDEDQEILLRENESLKNQIAVLSEKISQIGDSTILEDGKKQLIVDITELQDILSDFTMVQGSDYKIIDEPATSLLKTWKCKVDYPSTKANIVLGTLLQRLVITTILDEVQHYLQYSRSSGDIDPTLESDMVNASESLIKYAKLFNDNRKGEDVITKITPIIIRRHVYSSLSHRGFSNEHLLIKEIADKLLNEMNKYRQVVDEETNDGLNDQAIQITRKVIDIFCFRLKAQPFEPTFQFFEAGQAVDARFMQGVVENKKLEVEACGFPCIGIFDGDKSVQKIYTKAQIITRPKTNNANERYIVYSMNTSTHTLSESGLRFDNNGPSANSQSYSERVYISSKSNLLGKQFPRKGATTKTRLLFLILVLSTM</sequence>
<reference evidence="2" key="1">
    <citation type="submission" date="2020-05" db="EMBL/GenBank/DDBJ databases">
        <authorList>
            <person name="Rincon C."/>
            <person name="Sanders R I."/>
            <person name="Robbins C."/>
            <person name="Chaturvedi A."/>
        </authorList>
    </citation>
    <scope>NUCLEOTIDE SEQUENCE</scope>
    <source>
        <strain evidence="2">CHB12</strain>
    </source>
</reference>